<proteinExistence type="predicted"/>
<dbReference type="InterPro" id="IPR052173">
    <property type="entry name" value="Beta-lactam_resp_regulator"/>
</dbReference>
<dbReference type="AlphaFoldDB" id="A0A374NYT8"/>
<evidence type="ECO:0000259" key="2">
    <source>
        <dbReference type="Pfam" id="PF05569"/>
    </source>
</evidence>
<evidence type="ECO:0000256" key="1">
    <source>
        <dbReference type="SAM" id="Phobius"/>
    </source>
</evidence>
<dbReference type="Pfam" id="PF05569">
    <property type="entry name" value="Peptidase_M56"/>
    <property type="match status" value="1"/>
</dbReference>
<dbReference type="CDD" id="cd07341">
    <property type="entry name" value="M56_BlaR1_MecR1_like"/>
    <property type="match status" value="1"/>
</dbReference>
<gene>
    <name evidence="3" type="ORF">DXD79_28695</name>
</gene>
<dbReference type="InterPro" id="IPR008756">
    <property type="entry name" value="Peptidase_M56"/>
</dbReference>
<keyword evidence="1" id="KW-0812">Transmembrane</keyword>
<feature type="transmembrane region" description="Helical" evidence="1">
    <location>
        <begin position="238"/>
        <end position="259"/>
    </location>
</feature>
<comment type="caution">
    <text evidence="3">The sequence shown here is derived from an EMBL/GenBank/DDBJ whole genome shotgun (WGS) entry which is preliminary data.</text>
</comment>
<keyword evidence="1" id="KW-0472">Membrane</keyword>
<accession>A0A374NYT8</accession>
<sequence>MIYYRRRRRRRMAETLITSSVIILMLCAIRILFKGRIRPTVQYGLWGIAAARLALPCFYPVIRWFGSLQSPWSIMNAAAPLADRLAVRAHAVTVPSGAVPVNPGQLGAVHAGLENAAANPGTSLISGAEQAGLSGWIVLFLGIWIAGSILLFLWLSVVHIHMGKRLMKQRTPYEGPVPAWSAVPVYWAGDIPTPCYFVYFGKKGIYLPERLQNDPEAARHVVVHEACHAGHRDHIWGWLRCVLLCCYWINPFVWLAGYLSKRDCELSCDEAAVRRLGEAERFAYGRTLIAMAAGRRTPWNFLSTASDIGNGKKSMKERIWTLAHHPKTGPVTALVIAAAAIVLIVCTFTGKMGNGGGAKGAENPEIREQTVLWAEAFCGRNGKELYAMYNPDHRDDFYDMEMVQSEKDDAVISFGMSSPWPMDSVYDIEVDGRNAEVTYYAMTSDPHRWVWKEKLTWVKNGDSWYADQQEFHTYDQVTTAQEFREAYGEALTGGGMDYRTNGLGEGLNRNAQGDPFYEGLLKPETAAEILLNLHSGMGTAAAADGETVVTYTFEKGDSVELTMVQPYGADGIWVPDEVRKDGIREERTEATVDSVPGMAEIVALSELPKDQNLLEAIRKWWPEIPSEDKENETEAELNYVNQYTFSYRGETYRLLVSVLKEDGSLDYASVIREPTGEWLNIYQTPEAVEHYGMVLAGGEETKVFFETHASMADYVTYRLQEGLTDSGYQADLGDGGGGSLFLTEDEDQKARLEELGRYVDRDSVPDAWLAAGGIIRWNADYLYRRFDTGSLMETAIPWNHTTYWGELVSVEDCEVPALLEPLCHDLYTPSSLEEAEKRYGPIPEENQTSRMWYVFFARPDSDVMYAIYLNGDLYKKEDALKLARSVHFKEEAFTP</sequence>
<feature type="transmembrane region" description="Helical" evidence="1">
    <location>
        <begin position="136"/>
        <end position="160"/>
    </location>
</feature>
<dbReference type="PANTHER" id="PTHR34978:SF3">
    <property type="entry name" value="SLR0241 PROTEIN"/>
    <property type="match status" value="1"/>
</dbReference>
<dbReference type="PANTHER" id="PTHR34978">
    <property type="entry name" value="POSSIBLE SENSOR-TRANSDUCER PROTEIN BLAR"/>
    <property type="match status" value="1"/>
</dbReference>
<name>A0A374NYT8_9FIRM</name>
<feature type="domain" description="Peptidase M56" evidence="2">
    <location>
        <begin position="14"/>
        <end position="320"/>
    </location>
</feature>
<dbReference type="EMBL" id="QSON01000021">
    <property type="protein sequence ID" value="RGI97004.1"/>
    <property type="molecule type" value="Genomic_DNA"/>
</dbReference>
<feature type="transmembrane region" description="Helical" evidence="1">
    <location>
        <begin position="12"/>
        <end position="33"/>
    </location>
</feature>
<protein>
    <recommendedName>
        <fullName evidence="2">Peptidase M56 domain-containing protein</fullName>
    </recommendedName>
</protein>
<organism evidence="3 4">
    <name type="scientific">Hungatella hathewayi</name>
    <dbReference type="NCBI Taxonomy" id="154046"/>
    <lineage>
        <taxon>Bacteria</taxon>
        <taxon>Bacillati</taxon>
        <taxon>Bacillota</taxon>
        <taxon>Clostridia</taxon>
        <taxon>Lachnospirales</taxon>
        <taxon>Lachnospiraceae</taxon>
        <taxon>Hungatella</taxon>
    </lineage>
</organism>
<keyword evidence="1" id="KW-1133">Transmembrane helix</keyword>
<dbReference type="Proteomes" id="UP000263014">
    <property type="component" value="Unassembled WGS sequence"/>
</dbReference>
<evidence type="ECO:0000313" key="4">
    <source>
        <dbReference type="Proteomes" id="UP000263014"/>
    </source>
</evidence>
<evidence type="ECO:0000313" key="3">
    <source>
        <dbReference type="EMBL" id="RGI97004.1"/>
    </source>
</evidence>
<reference evidence="3 4" key="1">
    <citation type="submission" date="2018-08" db="EMBL/GenBank/DDBJ databases">
        <title>A genome reference for cultivated species of the human gut microbiota.</title>
        <authorList>
            <person name="Zou Y."/>
            <person name="Xue W."/>
            <person name="Luo G."/>
        </authorList>
    </citation>
    <scope>NUCLEOTIDE SEQUENCE [LARGE SCALE GENOMIC DNA]</scope>
    <source>
        <strain evidence="3 4">TM09-12</strain>
    </source>
</reference>